<feature type="transmembrane region" description="Helical" evidence="1">
    <location>
        <begin position="237"/>
        <end position="261"/>
    </location>
</feature>
<keyword evidence="1" id="KW-0812">Transmembrane</keyword>
<dbReference type="InterPro" id="IPR039672">
    <property type="entry name" value="MFS_2"/>
</dbReference>
<dbReference type="GO" id="GO:0005886">
    <property type="term" value="C:plasma membrane"/>
    <property type="evidence" value="ECO:0007669"/>
    <property type="project" value="TreeGrafter"/>
</dbReference>
<dbReference type="Proteomes" id="UP000702954">
    <property type="component" value="Unassembled WGS sequence"/>
</dbReference>
<dbReference type="CDD" id="cd17332">
    <property type="entry name" value="MFS_MelB_like"/>
    <property type="match status" value="1"/>
</dbReference>
<feature type="transmembrane region" description="Helical" evidence="1">
    <location>
        <begin position="423"/>
        <end position="448"/>
    </location>
</feature>
<feature type="transmembrane region" description="Helical" evidence="1">
    <location>
        <begin position="312"/>
        <end position="329"/>
    </location>
</feature>
<organism evidence="3 4">
    <name type="scientific">Faecalimonas umbilicata</name>
    <dbReference type="NCBI Taxonomy" id="1912855"/>
    <lineage>
        <taxon>Bacteria</taxon>
        <taxon>Bacillati</taxon>
        <taxon>Bacillota</taxon>
        <taxon>Clostridia</taxon>
        <taxon>Lachnospirales</taxon>
        <taxon>Lachnospiraceae</taxon>
        <taxon>Faecalimonas</taxon>
    </lineage>
</organism>
<dbReference type="Pfam" id="PF13347">
    <property type="entry name" value="MFS_2"/>
    <property type="match status" value="1"/>
</dbReference>
<dbReference type="SUPFAM" id="SSF103473">
    <property type="entry name" value="MFS general substrate transporter"/>
    <property type="match status" value="1"/>
</dbReference>
<dbReference type="EMBL" id="SLZV01000004">
    <property type="protein sequence ID" value="TCS69301.1"/>
    <property type="molecule type" value="Genomic_DNA"/>
</dbReference>
<accession>A0A4R3JSX8</accession>
<dbReference type="GO" id="GO:0008643">
    <property type="term" value="P:carbohydrate transport"/>
    <property type="evidence" value="ECO:0007669"/>
    <property type="project" value="InterPro"/>
</dbReference>
<proteinExistence type="predicted"/>
<dbReference type="PANTHER" id="PTHR11328:SF24">
    <property type="entry name" value="MAJOR FACILITATOR SUPERFAMILY (MFS) PROFILE DOMAIN-CONTAINING PROTEIN"/>
    <property type="match status" value="1"/>
</dbReference>
<keyword evidence="1" id="KW-1133">Transmembrane helix</keyword>
<dbReference type="RefSeq" id="WP_116442266.1">
    <property type="nucleotide sequence ID" value="NZ_BHEO01000008.1"/>
</dbReference>
<evidence type="ECO:0000313" key="5">
    <source>
        <dbReference type="Proteomes" id="UP000702954"/>
    </source>
</evidence>
<comment type="caution">
    <text evidence="3">The sequence shown here is derived from an EMBL/GenBank/DDBJ whole genome shotgun (WGS) entry which is preliminary data.</text>
</comment>
<feature type="transmembrane region" description="Helical" evidence="1">
    <location>
        <begin position="392"/>
        <end position="411"/>
    </location>
</feature>
<dbReference type="NCBIfam" id="TIGR00792">
    <property type="entry name" value="gph"/>
    <property type="match status" value="1"/>
</dbReference>
<evidence type="ECO:0000313" key="3">
    <source>
        <dbReference type="EMBL" id="TCS69301.1"/>
    </source>
</evidence>
<keyword evidence="5" id="KW-1185">Reference proteome</keyword>
<sequence>MASSTNNNQPFGIKDKIAYMCGDFGNDFFFILISQFLMVFYTSVLGINAGVVGTLFLVARFVDAFTDIGMGRIVDSAKPGKEGRYRPWIRRIRIPVVLAGVLVFIPWVANLPYALKIVYIFVTYILWGSFCYTAINIPYGSMASAITTDPVERAQLSTFRSVGASLAGVIVGFVAPMIVYVKDEAGNQVLVGERMFILSLIFAVCAFICYTICYKWSTERVVTETKTAEKKTSAKDLVKGLVGNRALVSIIVAAIVLLLAMLLAQSMNVYLYQDYFKNTKAMSIASLLGTACTLILAPFSGKITKRFGKKEASSAALLFASAVYVFLFVAKIKNPWVFCGIILLGNLGSGLFNLMIWAFITDIIDYQTVMTGSEDGGTVYGVYSFARKLGQALAGGLGGYALALIGYQSGAGIDQTEAVKNSIYAVATGVPAIGYLIIALILIFWYPLSKKKLEEIREELDKRAAK</sequence>
<evidence type="ECO:0000313" key="2">
    <source>
        <dbReference type="EMBL" id="GBU06253.1"/>
    </source>
</evidence>
<feature type="transmembrane region" description="Helical" evidence="1">
    <location>
        <begin position="281"/>
        <end position="300"/>
    </location>
</feature>
<dbReference type="PANTHER" id="PTHR11328">
    <property type="entry name" value="MAJOR FACILITATOR SUPERFAMILY DOMAIN-CONTAINING PROTEIN"/>
    <property type="match status" value="1"/>
</dbReference>
<evidence type="ECO:0000313" key="4">
    <source>
        <dbReference type="Proteomes" id="UP000294613"/>
    </source>
</evidence>
<dbReference type="Proteomes" id="UP000294613">
    <property type="component" value="Unassembled WGS sequence"/>
</dbReference>
<dbReference type="AlphaFoldDB" id="A0A4R3JSX8"/>
<dbReference type="InterPro" id="IPR001927">
    <property type="entry name" value="Na/Gal_symport"/>
</dbReference>
<dbReference type="EMBL" id="BHEO01000008">
    <property type="protein sequence ID" value="GBU06253.1"/>
    <property type="molecule type" value="Genomic_DNA"/>
</dbReference>
<dbReference type="InterPro" id="IPR036259">
    <property type="entry name" value="MFS_trans_sf"/>
</dbReference>
<feature type="transmembrane region" description="Helical" evidence="1">
    <location>
        <begin position="29"/>
        <end position="62"/>
    </location>
</feature>
<dbReference type="Gene3D" id="1.20.1250.20">
    <property type="entry name" value="MFS general substrate transporter like domains"/>
    <property type="match status" value="2"/>
</dbReference>
<reference evidence="3 4" key="2">
    <citation type="submission" date="2019-03" db="EMBL/GenBank/DDBJ databases">
        <title>Genomic Encyclopedia of Type Strains, Phase IV (KMG-IV): sequencing the most valuable type-strain genomes for metagenomic binning, comparative biology and taxonomic classification.</title>
        <authorList>
            <person name="Goeker M."/>
        </authorList>
    </citation>
    <scope>NUCLEOTIDE SEQUENCE [LARGE SCALE GENOMIC DNA]</scope>
    <source>
        <strain evidence="3 4">DSM 103426</strain>
    </source>
</reference>
<feature type="transmembrane region" description="Helical" evidence="1">
    <location>
        <begin position="158"/>
        <end position="181"/>
    </location>
</feature>
<name>A0A4R3JSX8_9FIRM</name>
<feature type="transmembrane region" description="Helical" evidence="1">
    <location>
        <begin position="92"/>
        <end position="111"/>
    </location>
</feature>
<dbReference type="GO" id="GO:0006814">
    <property type="term" value="P:sodium ion transport"/>
    <property type="evidence" value="ECO:0007669"/>
    <property type="project" value="InterPro"/>
</dbReference>
<evidence type="ECO:0000256" key="1">
    <source>
        <dbReference type="SAM" id="Phobius"/>
    </source>
</evidence>
<dbReference type="GO" id="GO:0015293">
    <property type="term" value="F:symporter activity"/>
    <property type="evidence" value="ECO:0007669"/>
    <property type="project" value="InterPro"/>
</dbReference>
<feature type="transmembrane region" description="Helical" evidence="1">
    <location>
        <begin position="335"/>
        <end position="360"/>
    </location>
</feature>
<gene>
    <name evidence="2" type="primary">uidB_2</name>
    <name evidence="3" type="ORF">EDD74_10456</name>
    <name evidence="2" type="ORF">FAEUMB_27940</name>
</gene>
<feature type="transmembrane region" description="Helical" evidence="1">
    <location>
        <begin position="117"/>
        <end position="137"/>
    </location>
</feature>
<protein>
    <submittedName>
        <fullName evidence="3">GPH family glycoside/pentoside/hexuronide:cation symporter</fullName>
    </submittedName>
    <submittedName>
        <fullName evidence="2">Melibiose carrier protein</fullName>
    </submittedName>
</protein>
<feature type="transmembrane region" description="Helical" evidence="1">
    <location>
        <begin position="196"/>
        <end position="216"/>
    </location>
</feature>
<reference evidence="2 5" key="1">
    <citation type="journal article" date="2018" name="Int. J. Syst. Evol. Microbiol.">
        <title>Draft Genome Sequence of Faecalimonas umbilicata JCM 30896T, an Acetate-Producing Bacterium Isolated from Human Feces.</title>
        <authorList>
            <person name="Sakamoto M."/>
            <person name="Ikeyama N."/>
            <person name="Yuki M."/>
            <person name="Ohkuma M."/>
        </authorList>
    </citation>
    <scope>NUCLEOTIDE SEQUENCE [LARGE SCALE GENOMIC DNA]</scope>
    <source>
        <strain evidence="2 5">EGH7</strain>
    </source>
</reference>
<keyword evidence="1" id="KW-0472">Membrane</keyword>